<comment type="caution">
    <text evidence="1">The sequence shown here is derived from an EMBL/GenBank/DDBJ whole genome shotgun (WGS) entry which is preliminary data.</text>
</comment>
<evidence type="ECO:0000313" key="2">
    <source>
        <dbReference type="Proteomes" id="UP000469380"/>
    </source>
</evidence>
<dbReference type="Proteomes" id="UP000469380">
    <property type="component" value="Unassembled WGS sequence"/>
</dbReference>
<gene>
    <name evidence="1" type="ORF">GT464_08465</name>
</gene>
<name>A0A6N9JKF0_9ACTN</name>
<dbReference type="AlphaFoldDB" id="A0A6N9JKF0"/>
<organism evidence="1 2">
    <name type="scientific">Collinsella aerofaciens</name>
    <dbReference type="NCBI Taxonomy" id="74426"/>
    <lineage>
        <taxon>Bacteria</taxon>
        <taxon>Bacillati</taxon>
        <taxon>Actinomycetota</taxon>
        <taxon>Coriobacteriia</taxon>
        <taxon>Coriobacteriales</taxon>
        <taxon>Coriobacteriaceae</taxon>
        <taxon>Collinsella</taxon>
    </lineage>
</organism>
<reference evidence="1 2" key="1">
    <citation type="journal article" date="2019" name="Nat. Med.">
        <title>A library of human gut bacterial isolates paired with longitudinal multiomics data enables mechanistic microbiome research.</title>
        <authorList>
            <person name="Poyet M."/>
            <person name="Groussin M."/>
            <person name="Gibbons S.M."/>
            <person name="Avila-Pacheco J."/>
            <person name="Jiang X."/>
            <person name="Kearney S.M."/>
            <person name="Perrotta A.R."/>
            <person name="Berdy B."/>
            <person name="Zhao S."/>
            <person name="Lieberman T.D."/>
            <person name="Swanson P.K."/>
            <person name="Smith M."/>
            <person name="Roesemann S."/>
            <person name="Alexander J.E."/>
            <person name="Rich S.A."/>
            <person name="Livny J."/>
            <person name="Vlamakis H."/>
            <person name="Clish C."/>
            <person name="Bullock K."/>
            <person name="Deik A."/>
            <person name="Scott J."/>
            <person name="Pierce K.A."/>
            <person name="Xavier R.J."/>
            <person name="Alm E.J."/>
        </authorList>
    </citation>
    <scope>NUCLEOTIDE SEQUENCE [LARGE SCALE GENOMIC DNA]</scope>
    <source>
        <strain evidence="1 2">BIOML-A20</strain>
    </source>
</reference>
<evidence type="ECO:0000313" key="1">
    <source>
        <dbReference type="EMBL" id="MZJ39970.1"/>
    </source>
</evidence>
<sequence length="66" mass="7692">MTFTSEERREMAENLRHLTIGHSIQYKEQFFDELAEVVVGFEDYHDFDVVLDKLADLIDPEGGDDD</sequence>
<dbReference type="RefSeq" id="WP_147356478.1">
    <property type="nucleotide sequence ID" value="NZ_JADMWW010000013.1"/>
</dbReference>
<protein>
    <submittedName>
        <fullName evidence="1">Uncharacterized protein</fullName>
    </submittedName>
</protein>
<dbReference type="EMBL" id="WWSR01000015">
    <property type="protein sequence ID" value="MZJ39970.1"/>
    <property type="molecule type" value="Genomic_DNA"/>
</dbReference>
<accession>A0A6N9JKF0</accession>
<proteinExistence type="predicted"/>